<name>A0ABS1J3I9_9FIRM</name>
<dbReference type="Pfam" id="PF00728">
    <property type="entry name" value="Glyco_hydro_20"/>
    <property type="match status" value="1"/>
</dbReference>
<organism evidence="4 5">
    <name type="scientific">Catonella massiliensis</name>
    <dbReference type="NCBI Taxonomy" id="2799636"/>
    <lineage>
        <taxon>Bacteria</taxon>
        <taxon>Bacillati</taxon>
        <taxon>Bacillota</taxon>
        <taxon>Clostridia</taxon>
        <taxon>Lachnospirales</taxon>
        <taxon>Lachnospiraceae</taxon>
        <taxon>Catonella</taxon>
    </lineage>
</organism>
<evidence type="ECO:0000259" key="3">
    <source>
        <dbReference type="Pfam" id="PF00728"/>
    </source>
</evidence>
<dbReference type="InterPro" id="IPR015883">
    <property type="entry name" value="Glyco_hydro_20_cat"/>
</dbReference>
<dbReference type="EMBL" id="JAEPRJ010000001">
    <property type="protein sequence ID" value="MBK5898722.1"/>
    <property type="molecule type" value="Genomic_DNA"/>
</dbReference>
<protein>
    <submittedName>
        <fullName evidence="4">Family 20 glycosylhydrolase</fullName>
    </submittedName>
</protein>
<sequence>MSRGIVPQYIKRTGPARHINKQTKIQTDIPVIQEILVEKIKNTGTEEGFKVICFHKEIPAAIGERISNEFNVPKPSHSECHIIEAKGDEIQVYALSERGLFYGAVSIIHLMEKGCVDELLAYDYPVCDERGMKVFLPASKDIGFFKKFVDMICYFKFNSIMIEIGGAMEYKRHPEINEGWIKYCEEMSEYSGKTTKIQDYTYPWYKNAIHMENGGGNFLTQDEVRELAAYCRSRMLEVIPEVPSLGHCDYLMMGHMDIAERPEDPYADTYCPSNPASYELLFDVLDEVIEVFNPEVINIGHDEYYTIGVCEKCRGKSGADIFAGDVNKIYNYLKSKGVKTLLWGDKLLKNAKVPNAGPFGGAEIQMYMPQFHQKDGKKIGIMPATYQAIDMVPKDLLILHWNWNLGEHLEDEFLDKNFNIRYGNFEGYYFSNWKEHIEKSGRHGAFISNWSSLNEVILQRNTIFFGISYAYEMFWNHNYEDGDYETIRDKTFEYLYHYKYADAQGLEAKESHDGHPAYVELIHTTDYFVDFKFFVDGVFPEKEVYEIGQLVFEYEDGQTEKVPLTYGYNIGNKDVKWERNKDGDPGYNHGFKLADHLLEMSFATLPLKKGEETVYKCLVANPQPKKVLKDFRTEVYPDKNCKVYTESVRYLS</sequence>
<dbReference type="Proteomes" id="UP000604730">
    <property type="component" value="Unassembled WGS sequence"/>
</dbReference>
<dbReference type="SUPFAM" id="SSF55545">
    <property type="entry name" value="beta-N-acetylhexosaminidase-like domain"/>
    <property type="match status" value="1"/>
</dbReference>
<feature type="domain" description="Glycoside hydrolase family 20 catalytic" evidence="3">
    <location>
        <begin position="144"/>
        <end position="352"/>
    </location>
</feature>
<dbReference type="InterPro" id="IPR017853">
    <property type="entry name" value="GH"/>
</dbReference>
<dbReference type="InterPro" id="IPR038901">
    <property type="entry name" value="HEXDC-like"/>
</dbReference>
<dbReference type="RefSeq" id="WP_208430123.1">
    <property type="nucleotide sequence ID" value="NZ_JAEPRJ010000001.1"/>
</dbReference>
<keyword evidence="5" id="KW-1185">Reference proteome</keyword>
<evidence type="ECO:0000256" key="1">
    <source>
        <dbReference type="ARBA" id="ARBA00006285"/>
    </source>
</evidence>
<dbReference type="SUPFAM" id="SSF51445">
    <property type="entry name" value="(Trans)glycosidases"/>
    <property type="match status" value="1"/>
</dbReference>
<dbReference type="InterPro" id="IPR029018">
    <property type="entry name" value="Hex-like_dom2"/>
</dbReference>
<accession>A0ABS1J3I9</accession>
<gene>
    <name evidence="4" type="ORF">JJN12_13220</name>
</gene>
<evidence type="ECO:0000313" key="5">
    <source>
        <dbReference type="Proteomes" id="UP000604730"/>
    </source>
</evidence>
<dbReference type="PANTHER" id="PTHR21040:SF8">
    <property type="entry name" value="BCDNA.GH04120"/>
    <property type="match status" value="1"/>
</dbReference>
<evidence type="ECO:0000256" key="2">
    <source>
        <dbReference type="ARBA" id="ARBA00022801"/>
    </source>
</evidence>
<dbReference type="Gene3D" id="3.30.379.10">
    <property type="entry name" value="Chitobiase/beta-hexosaminidase domain 2-like"/>
    <property type="match status" value="1"/>
</dbReference>
<dbReference type="PANTHER" id="PTHR21040">
    <property type="entry name" value="BCDNA.GH04120"/>
    <property type="match status" value="1"/>
</dbReference>
<reference evidence="4 5" key="1">
    <citation type="submission" date="2021-01" db="EMBL/GenBank/DDBJ databases">
        <title>Isolation and description of Catonella massiliensis sp. nov., a novel Catonella species, isolated from a stable periodontitis subject.</title>
        <authorList>
            <person name="Antezack A."/>
            <person name="Boxberger M."/>
            <person name="La Scola B."/>
            <person name="Monnet-Corti V."/>
        </authorList>
    </citation>
    <scope>NUCLEOTIDE SEQUENCE [LARGE SCALE GENOMIC DNA]</scope>
    <source>
        <strain evidence="4 5">Marseille-Q4567</strain>
    </source>
</reference>
<dbReference type="Gene3D" id="3.20.20.80">
    <property type="entry name" value="Glycosidases"/>
    <property type="match status" value="1"/>
</dbReference>
<comment type="caution">
    <text evidence="4">The sequence shown here is derived from an EMBL/GenBank/DDBJ whole genome shotgun (WGS) entry which is preliminary data.</text>
</comment>
<comment type="similarity">
    <text evidence="1">Belongs to the glycosyl hydrolase 20 family.</text>
</comment>
<evidence type="ECO:0000313" key="4">
    <source>
        <dbReference type="EMBL" id="MBK5898722.1"/>
    </source>
</evidence>
<proteinExistence type="inferred from homology"/>
<keyword evidence="2" id="KW-0378">Hydrolase</keyword>